<sequence length="119" mass="12596">MNRPLGVTLVAIVAWLNGFFQIIGAIFVVIGGLLITPVALIGWLSLAIGIITLVVGVGLWKGNPTARTVAIIVFSITIILGIVSLFSGEGFWSVLAGSFLSIVGLILLSTQNARRYFAR</sequence>
<comment type="caution">
    <text evidence="2">The sequence shown here is derived from an EMBL/GenBank/DDBJ whole genome shotgun (WGS) entry which is preliminary data.</text>
</comment>
<keyword evidence="1" id="KW-0472">Membrane</keyword>
<accession>A0A0M8MKE1</accession>
<dbReference type="OrthoDB" id="4981655at2"/>
<dbReference type="AlphaFoldDB" id="A0A0M8MKE1"/>
<feature type="transmembrane region" description="Helical" evidence="1">
    <location>
        <begin position="92"/>
        <end position="110"/>
    </location>
</feature>
<dbReference type="PATRIC" id="fig|84292.3.peg.47"/>
<evidence type="ECO:0000256" key="1">
    <source>
        <dbReference type="SAM" id="Phobius"/>
    </source>
</evidence>
<evidence type="ECO:0000313" key="2">
    <source>
        <dbReference type="EMBL" id="KOS11907.1"/>
    </source>
</evidence>
<dbReference type="EMBL" id="LAVO01000001">
    <property type="protein sequence ID" value="KOS11907.1"/>
    <property type="molecule type" value="Genomic_DNA"/>
</dbReference>
<proteinExistence type="predicted"/>
<feature type="transmembrane region" description="Helical" evidence="1">
    <location>
        <begin position="40"/>
        <end position="60"/>
    </location>
</feature>
<organism evidence="2 3">
    <name type="scientific">Microbacterium aurantiacum</name>
    <dbReference type="NCBI Taxonomy" id="162393"/>
    <lineage>
        <taxon>Bacteria</taxon>
        <taxon>Bacillati</taxon>
        <taxon>Actinomycetota</taxon>
        <taxon>Actinomycetes</taxon>
        <taxon>Micrococcales</taxon>
        <taxon>Microbacteriaceae</taxon>
        <taxon>Microbacterium</taxon>
    </lineage>
</organism>
<keyword evidence="1" id="KW-0812">Transmembrane</keyword>
<evidence type="ECO:0000313" key="3">
    <source>
        <dbReference type="Proteomes" id="UP000037737"/>
    </source>
</evidence>
<dbReference type="RefSeq" id="WP_053546336.1">
    <property type="nucleotide sequence ID" value="NZ_JAHWXH010000001.1"/>
</dbReference>
<dbReference type="KEGG" id="mcw:A8L33_06080"/>
<protein>
    <submittedName>
        <fullName evidence="2">Uncharacterized protein</fullName>
    </submittedName>
</protein>
<feature type="transmembrane region" description="Helical" evidence="1">
    <location>
        <begin position="7"/>
        <end position="34"/>
    </location>
</feature>
<keyword evidence="1" id="KW-1133">Transmembrane helix</keyword>
<dbReference type="Proteomes" id="UP000037737">
    <property type="component" value="Unassembled WGS sequence"/>
</dbReference>
<reference evidence="2" key="1">
    <citation type="submission" date="2015-04" db="EMBL/GenBank/DDBJ databases">
        <title>Complete genome sequence of Microbacterium chocolatum SIT 101, a bacterium enantioselectively hydrolyzing mesomeric diesters.</title>
        <authorList>
            <person name="Li X."/>
            <person name="Xu Y."/>
        </authorList>
    </citation>
    <scope>NUCLEOTIDE SEQUENCE [LARGE SCALE GENOMIC DNA]</scope>
    <source>
        <strain evidence="2">SIT 101</strain>
    </source>
</reference>
<name>A0A0M8MKE1_9MICO</name>
<gene>
    <name evidence="2" type="ORF">XI38_00205</name>
</gene>
<feature type="transmembrane region" description="Helical" evidence="1">
    <location>
        <begin position="67"/>
        <end position="86"/>
    </location>
</feature>
<keyword evidence="3" id="KW-1185">Reference proteome</keyword>